<dbReference type="OrthoDB" id="9766798at2"/>
<feature type="transmembrane region" description="Helical" evidence="7">
    <location>
        <begin position="13"/>
        <end position="32"/>
    </location>
</feature>
<dbReference type="HOGENOM" id="CLU_033541_6_0_0"/>
<dbReference type="AlphaFoldDB" id="D1CIM4"/>
<accession>D1CIM4</accession>
<organism evidence="8 9">
    <name type="scientific">Thermobaculum terrenum (strain ATCC BAA-798 / CCMEE 7001 / YNP1)</name>
    <dbReference type="NCBI Taxonomy" id="525904"/>
    <lineage>
        <taxon>Bacteria</taxon>
        <taxon>Bacillati</taxon>
        <taxon>Chloroflexota</taxon>
        <taxon>Chloroflexia</taxon>
        <taxon>Candidatus Thermobaculales</taxon>
        <taxon>Candidatus Thermobaculaceae</taxon>
        <taxon>Thermobaculum</taxon>
    </lineage>
</organism>
<feature type="transmembrane region" description="Helical" evidence="7">
    <location>
        <begin position="63"/>
        <end position="82"/>
    </location>
</feature>
<feature type="transmembrane region" description="Helical" evidence="7">
    <location>
        <begin position="372"/>
        <end position="390"/>
    </location>
</feature>
<feature type="transmembrane region" description="Helical" evidence="7">
    <location>
        <begin position="118"/>
        <end position="136"/>
    </location>
</feature>
<comment type="similarity">
    <text evidence="2">Belongs to the UPF0324 family.</text>
</comment>
<keyword evidence="5 7" id="KW-1133">Transmembrane helix</keyword>
<feature type="transmembrane region" description="Helical" evidence="7">
    <location>
        <begin position="199"/>
        <end position="221"/>
    </location>
</feature>
<sequence length="423" mass="45193">MSTLARKGLSEDWWSVILGLFLVVIVWLAYVLGRPLDFLQHAIPQPWPQNPLLSNLASHWGEYLLLWASLLVLTGIAVHSLGGDLGRYIAGFTLLFLLALIVLVVGSQQALKKYGLEYPFWALVIGLVLGNVLQLPGWLRAASGRTELFIKTSIVLLGANLPFSIVAKSGPKAFLEALLIVAAGFLVTFLVGSRLGVDPIYLSVIGAGASVCGVSAAIAVGNTVRAKSRQVGYVVSLVVLYGLVLIFVLPLLVHFLGLSQTVGGAWIGGSELADASGAAAAAILGEEAVKAFSLVKLSRDVLISVVCLLLGGIAVTRWSAEEQGGSAFSRLWARFPKFVLAFLVASLLSTWWQGRYGQEFAADFTGNLNAARTWLFTLTFLGIGLGTRFQEMREVGGPAIRIFTVTVLANVLIGGLLAVWLFS</sequence>
<comment type="subcellular location">
    <subcellularLocation>
        <location evidence="1">Cell membrane</location>
        <topology evidence="1">Multi-pass membrane protein</topology>
    </subcellularLocation>
</comment>
<evidence type="ECO:0000256" key="4">
    <source>
        <dbReference type="ARBA" id="ARBA00022692"/>
    </source>
</evidence>
<dbReference type="GO" id="GO:0005886">
    <property type="term" value="C:plasma membrane"/>
    <property type="evidence" value="ECO:0007669"/>
    <property type="project" value="UniProtKB-SubCell"/>
</dbReference>
<protein>
    <recommendedName>
        <fullName evidence="10">Sulfate exporter family transporter</fullName>
    </recommendedName>
</protein>
<dbReference type="PANTHER" id="PTHR30106:SF1">
    <property type="entry name" value="UPF0324 MEMBRANE PROTEIN FN0533"/>
    <property type="match status" value="1"/>
</dbReference>
<reference evidence="9" key="1">
    <citation type="journal article" date="2010" name="Stand. Genomic Sci.">
        <title>Complete genome sequence of 'Thermobaculum terrenum' type strain (YNP1).</title>
        <authorList>
            <person name="Kiss H."/>
            <person name="Cleland D."/>
            <person name="Lapidus A."/>
            <person name="Lucas S."/>
            <person name="Glavina Del Rio T."/>
            <person name="Nolan M."/>
            <person name="Tice H."/>
            <person name="Han C."/>
            <person name="Goodwin L."/>
            <person name="Pitluck S."/>
            <person name="Liolios K."/>
            <person name="Ivanova N."/>
            <person name="Mavromatis K."/>
            <person name="Ovchinnikova G."/>
            <person name="Pati A."/>
            <person name="Chen A."/>
            <person name="Palaniappan K."/>
            <person name="Land M."/>
            <person name="Hauser L."/>
            <person name="Chang Y."/>
            <person name="Jeffries C."/>
            <person name="Lu M."/>
            <person name="Brettin T."/>
            <person name="Detter J."/>
            <person name="Goker M."/>
            <person name="Tindall B."/>
            <person name="Beck B."/>
            <person name="McDermott T."/>
            <person name="Woyke T."/>
            <person name="Bristow J."/>
            <person name="Eisen J."/>
            <person name="Markowitz V."/>
            <person name="Hugenholtz P."/>
            <person name="Kyrpides N."/>
            <person name="Klenk H."/>
            <person name="Cheng J."/>
        </authorList>
    </citation>
    <scope>NUCLEOTIDE SEQUENCE [LARGE SCALE GENOMIC DNA]</scope>
    <source>
        <strain evidence="9">ATCC BAA-798 / YNP1</strain>
    </source>
</reference>
<feature type="transmembrane region" description="Helical" evidence="7">
    <location>
        <begin position="331"/>
        <end position="352"/>
    </location>
</feature>
<feature type="transmembrane region" description="Helical" evidence="7">
    <location>
        <begin position="402"/>
        <end position="422"/>
    </location>
</feature>
<evidence type="ECO:0000256" key="7">
    <source>
        <dbReference type="SAM" id="Phobius"/>
    </source>
</evidence>
<evidence type="ECO:0000313" key="8">
    <source>
        <dbReference type="EMBL" id="ACZ43595.1"/>
    </source>
</evidence>
<dbReference type="eggNOG" id="COG2855">
    <property type="taxonomic scope" value="Bacteria"/>
</dbReference>
<keyword evidence="4 7" id="KW-0812">Transmembrane</keyword>
<evidence type="ECO:0000256" key="5">
    <source>
        <dbReference type="ARBA" id="ARBA00022989"/>
    </source>
</evidence>
<evidence type="ECO:0008006" key="10">
    <source>
        <dbReference type="Google" id="ProtNLM"/>
    </source>
</evidence>
<keyword evidence="6 7" id="KW-0472">Membrane</keyword>
<dbReference type="Proteomes" id="UP000000323">
    <property type="component" value="Chromosome 2"/>
</dbReference>
<dbReference type="RefSeq" id="WP_012876626.1">
    <property type="nucleotide sequence ID" value="NC_013526.1"/>
</dbReference>
<dbReference type="STRING" id="525904.Tter_2707"/>
<feature type="transmembrane region" description="Helical" evidence="7">
    <location>
        <begin position="88"/>
        <end position="106"/>
    </location>
</feature>
<evidence type="ECO:0000256" key="2">
    <source>
        <dbReference type="ARBA" id="ARBA00007977"/>
    </source>
</evidence>
<dbReference type="Pfam" id="PF03601">
    <property type="entry name" value="Cons_hypoth698"/>
    <property type="match status" value="1"/>
</dbReference>
<gene>
    <name evidence="8" type="ordered locus">Tter_2707</name>
</gene>
<feature type="transmembrane region" description="Helical" evidence="7">
    <location>
        <begin position="173"/>
        <end position="193"/>
    </location>
</feature>
<dbReference type="PANTHER" id="PTHR30106">
    <property type="entry name" value="INNER MEMBRANE PROTEIN YEIH-RELATED"/>
    <property type="match status" value="1"/>
</dbReference>
<evidence type="ECO:0000256" key="3">
    <source>
        <dbReference type="ARBA" id="ARBA00022475"/>
    </source>
</evidence>
<dbReference type="EMBL" id="CP001826">
    <property type="protein sequence ID" value="ACZ43595.1"/>
    <property type="molecule type" value="Genomic_DNA"/>
</dbReference>
<proteinExistence type="inferred from homology"/>
<feature type="transmembrane region" description="Helical" evidence="7">
    <location>
        <begin position="301"/>
        <end position="319"/>
    </location>
</feature>
<keyword evidence="3" id="KW-1003">Cell membrane</keyword>
<dbReference type="KEGG" id="ttr:Tter_2707"/>
<name>D1CIM4_THET1</name>
<evidence type="ECO:0000256" key="6">
    <source>
        <dbReference type="ARBA" id="ARBA00023136"/>
    </source>
</evidence>
<dbReference type="InterPro" id="IPR018383">
    <property type="entry name" value="UPF0324_pro"/>
</dbReference>
<evidence type="ECO:0000313" key="9">
    <source>
        <dbReference type="Proteomes" id="UP000000323"/>
    </source>
</evidence>
<keyword evidence="9" id="KW-1185">Reference proteome</keyword>
<feature type="transmembrane region" description="Helical" evidence="7">
    <location>
        <begin position="233"/>
        <end position="256"/>
    </location>
</feature>
<evidence type="ECO:0000256" key="1">
    <source>
        <dbReference type="ARBA" id="ARBA00004651"/>
    </source>
</evidence>